<dbReference type="Proteomes" id="UP000269221">
    <property type="component" value="Unassembled WGS sequence"/>
</dbReference>
<proteinExistence type="predicted"/>
<evidence type="ECO:0000313" key="2">
    <source>
        <dbReference type="Proteomes" id="UP000269221"/>
    </source>
</evidence>
<sequence length="162" mass="18265">MLDTKEINFYNKMTGMIDGKRAVDIYLHNNNVFDFASRSTLLYIFNNGLDDGAAGLLVTLNWVGVDGMMDGSAAIQRDCDSLEKWAAKNVVKFNKGDDQVVKWNTSLEAKLMGIIGMFAKYLHTSPHPRWSADRQENSVTHLLLIVQVEKSHLLSACMMLFF</sequence>
<protein>
    <submittedName>
        <fullName evidence="1">Uncharacterized protein</fullName>
    </submittedName>
</protein>
<reference evidence="1 2" key="1">
    <citation type="submission" date="2018-07" db="EMBL/GenBank/DDBJ databases">
        <title>A high quality draft genome assembly of the barn swallow (H. rustica rustica).</title>
        <authorList>
            <person name="Formenti G."/>
            <person name="Chiara M."/>
            <person name="Poveda L."/>
            <person name="Francoijs K.-J."/>
            <person name="Bonisoli-Alquati A."/>
            <person name="Canova L."/>
            <person name="Gianfranceschi L."/>
            <person name="Horner D.S."/>
            <person name="Saino N."/>
        </authorList>
    </citation>
    <scope>NUCLEOTIDE SEQUENCE [LARGE SCALE GENOMIC DNA]</scope>
    <source>
        <strain evidence="1">Chelidonia</strain>
        <tissue evidence="1">Blood</tissue>
    </source>
</reference>
<evidence type="ECO:0000313" key="1">
    <source>
        <dbReference type="EMBL" id="RMC13848.1"/>
    </source>
</evidence>
<gene>
    <name evidence="1" type="ORF">DUI87_08931</name>
</gene>
<name>A0A3M0KKR6_HIRRU</name>
<keyword evidence="2" id="KW-1185">Reference proteome</keyword>
<comment type="caution">
    <text evidence="1">The sequence shown here is derived from an EMBL/GenBank/DDBJ whole genome shotgun (WGS) entry which is preliminary data.</text>
</comment>
<dbReference type="AlphaFoldDB" id="A0A3M0KKR6"/>
<dbReference type="EMBL" id="QRBI01000105">
    <property type="protein sequence ID" value="RMC13848.1"/>
    <property type="molecule type" value="Genomic_DNA"/>
</dbReference>
<accession>A0A3M0KKR6</accession>
<organism evidence="1 2">
    <name type="scientific">Hirundo rustica rustica</name>
    <dbReference type="NCBI Taxonomy" id="333673"/>
    <lineage>
        <taxon>Eukaryota</taxon>
        <taxon>Metazoa</taxon>
        <taxon>Chordata</taxon>
        <taxon>Craniata</taxon>
        <taxon>Vertebrata</taxon>
        <taxon>Euteleostomi</taxon>
        <taxon>Archelosauria</taxon>
        <taxon>Archosauria</taxon>
        <taxon>Dinosauria</taxon>
        <taxon>Saurischia</taxon>
        <taxon>Theropoda</taxon>
        <taxon>Coelurosauria</taxon>
        <taxon>Aves</taxon>
        <taxon>Neognathae</taxon>
        <taxon>Neoaves</taxon>
        <taxon>Telluraves</taxon>
        <taxon>Australaves</taxon>
        <taxon>Passeriformes</taxon>
        <taxon>Sylvioidea</taxon>
        <taxon>Hirundinidae</taxon>
        <taxon>Hirundo</taxon>
    </lineage>
</organism>